<comment type="caution">
    <text evidence="2">The sequence shown here is derived from an EMBL/GenBank/DDBJ whole genome shotgun (WGS) entry which is preliminary data.</text>
</comment>
<evidence type="ECO:0000256" key="1">
    <source>
        <dbReference type="SAM" id="Coils"/>
    </source>
</evidence>
<dbReference type="PANTHER" id="PTHR38040:SF1">
    <property type="entry name" value="UBIQUINONE BIOSYNTHESIS ACCESSORY FACTOR UBIK"/>
    <property type="match status" value="1"/>
</dbReference>
<dbReference type="Proteomes" id="UP001150830">
    <property type="component" value="Unassembled WGS sequence"/>
</dbReference>
<dbReference type="InterPro" id="IPR007475">
    <property type="entry name" value="UbiK"/>
</dbReference>
<organism evidence="2 3">
    <name type="scientific">Parathalassolituus penaei</name>
    <dbReference type="NCBI Taxonomy" id="2997323"/>
    <lineage>
        <taxon>Bacteria</taxon>
        <taxon>Pseudomonadati</taxon>
        <taxon>Pseudomonadota</taxon>
        <taxon>Gammaproteobacteria</taxon>
        <taxon>Oceanospirillales</taxon>
        <taxon>Oceanospirillaceae</taxon>
        <taxon>Parathalassolituus</taxon>
    </lineage>
</organism>
<keyword evidence="3" id="KW-1185">Reference proteome</keyword>
<proteinExistence type="predicted"/>
<name>A0A9X3ISB8_9GAMM</name>
<dbReference type="RefSeq" id="WP_283173918.1">
    <property type="nucleotide sequence ID" value="NZ_JAPNOA010000028.1"/>
</dbReference>
<gene>
    <name evidence="2" type="ORF">OUO13_10940</name>
</gene>
<evidence type="ECO:0000313" key="3">
    <source>
        <dbReference type="Proteomes" id="UP001150830"/>
    </source>
</evidence>
<dbReference type="EMBL" id="JAPNOA010000028">
    <property type="protein sequence ID" value="MCY0965706.1"/>
    <property type="molecule type" value="Genomic_DNA"/>
</dbReference>
<sequence length="91" mass="10385">MNPKDLIGRFQQMLDQLPLADFSQPARQMLTSRLGQLLQEANLVSREEFEAQTEVLNRTRLRLEELEQRLNALIDHQASCPAAPEDPAAEK</sequence>
<reference evidence="2" key="1">
    <citation type="submission" date="2022-11" db="EMBL/GenBank/DDBJ databases">
        <title>Parathalassolutuus dongxingensis gen. nov., sp. nov., a novel member of family Oceanospirillaceae isolated from a coastal shrimp pond in Guangxi, China.</title>
        <authorList>
            <person name="Chen H."/>
        </authorList>
    </citation>
    <scope>NUCLEOTIDE SEQUENCE</scope>
    <source>
        <strain evidence="2">G-43</strain>
    </source>
</reference>
<dbReference type="AlphaFoldDB" id="A0A9X3ISB8"/>
<keyword evidence="1" id="KW-0175">Coiled coil</keyword>
<protein>
    <submittedName>
        <fullName evidence="2">Accessory factor UbiK family protein</fullName>
    </submittedName>
</protein>
<dbReference type="PANTHER" id="PTHR38040">
    <property type="entry name" value="UBIQUINONE BIOSYNTHESIS ACCESSORY FACTOR UBIK"/>
    <property type="match status" value="1"/>
</dbReference>
<dbReference type="Pfam" id="PF04380">
    <property type="entry name" value="BMFP"/>
    <property type="match status" value="1"/>
</dbReference>
<evidence type="ECO:0000313" key="2">
    <source>
        <dbReference type="EMBL" id="MCY0965706.1"/>
    </source>
</evidence>
<feature type="coiled-coil region" evidence="1">
    <location>
        <begin position="46"/>
        <end position="76"/>
    </location>
</feature>
<dbReference type="GO" id="GO:0005829">
    <property type="term" value="C:cytosol"/>
    <property type="evidence" value="ECO:0007669"/>
    <property type="project" value="TreeGrafter"/>
</dbReference>
<accession>A0A9X3ISB8</accession>